<name>F5J0D4_9BACT</name>
<accession>F5J0D4</accession>
<keyword evidence="1" id="KW-0732">Signal</keyword>
<gene>
    <name evidence="2" type="ORF">HMPREF9455_02801</name>
</gene>
<evidence type="ECO:0008006" key="4">
    <source>
        <dbReference type="Google" id="ProtNLM"/>
    </source>
</evidence>
<dbReference type="RefSeq" id="WP_006800331.1">
    <property type="nucleotide sequence ID" value="NZ_GL891985.1"/>
</dbReference>
<dbReference type="AlphaFoldDB" id="F5J0D4"/>
<sequence length="154" mass="16912">MIKSIIPIIVICLLSYACSFSTKKDSLQTSTDKPAEKIENIPAMIPSGNGIIRLNVVNGKGKVAIHKKKNQIIYVEFESKGYKKITAQLYSTDSLANIRFSQITLPNGSMDGPFDRNLSYSIPSDGICKLSIHENMMAGDPWGGIMEVEVSLTK</sequence>
<proteinExistence type="predicted"/>
<evidence type="ECO:0000256" key="1">
    <source>
        <dbReference type="SAM" id="SignalP"/>
    </source>
</evidence>
<dbReference type="PROSITE" id="PS51257">
    <property type="entry name" value="PROKAR_LIPOPROTEIN"/>
    <property type="match status" value="1"/>
</dbReference>
<reference evidence="2 3" key="1">
    <citation type="submission" date="2011-04" db="EMBL/GenBank/DDBJ databases">
        <title>The Genome Sequence of Dysgonomonas gadei ATCC BAA-286.</title>
        <authorList>
            <consortium name="The Broad Institute Genome Sequencing Platform"/>
            <person name="Earl A."/>
            <person name="Ward D."/>
            <person name="Feldgarden M."/>
            <person name="Gevers D."/>
            <person name="Pudlo N."/>
            <person name="Martens E."/>
            <person name="Allen-Vercoe E."/>
            <person name="Young S.K."/>
            <person name="Zeng Q."/>
            <person name="Gargeya S."/>
            <person name="Fitzgerald M."/>
            <person name="Haas B."/>
            <person name="Abouelleil A."/>
            <person name="Alvarado L."/>
            <person name="Arachchi H.M."/>
            <person name="Berlin A."/>
            <person name="Brown A."/>
            <person name="Chapman S.B."/>
            <person name="Chen Z."/>
            <person name="Dunbar C."/>
            <person name="Freedman E."/>
            <person name="Gearin G."/>
            <person name="Gellesch M."/>
            <person name="Goldberg J."/>
            <person name="Griggs A."/>
            <person name="Gujja S."/>
            <person name="Heiman D."/>
            <person name="Howarth C."/>
            <person name="Larson L."/>
            <person name="Lui A."/>
            <person name="MacDonald P.J.P."/>
            <person name="Mehta T."/>
            <person name="Montmayeur A."/>
            <person name="Murphy C."/>
            <person name="Neiman D."/>
            <person name="Pearson M."/>
            <person name="Priest M."/>
            <person name="Roberts A."/>
            <person name="Saif S."/>
            <person name="Shea T."/>
            <person name="Shenoy N."/>
            <person name="Sisk P."/>
            <person name="Stolte C."/>
            <person name="Sykes S."/>
            <person name="Yandava C."/>
            <person name="Wortman J."/>
            <person name="Nusbaum C."/>
            <person name="Birren B."/>
        </authorList>
    </citation>
    <scope>NUCLEOTIDE SEQUENCE [LARGE SCALE GENOMIC DNA]</scope>
    <source>
        <strain evidence="2 3">ATCC BAA-286</strain>
    </source>
</reference>
<dbReference type="EMBL" id="ADLV01000032">
    <property type="protein sequence ID" value="EGK01012.1"/>
    <property type="molecule type" value="Genomic_DNA"/>
</dbReference>
<dbReference type="HOGENOM" id="CLU_1701467_0_0_10"/>
<feature type="chain" id="PRO_5003324244" description="Lipoprotein" evidence="1">
    <location>
        <begin position="20"/>
        <end position="154"/>
    </location>
</feature>
<dbReference type="Proteomes" id="UP000004913">
    <property type="component" value="Unassembled WGS sequence"/>
</dbReference>
<evidence type="ECO:0000313" key="3">
    <source>
        <dbReference type="Proteomes" id="UP000004913"/>
    </source>
</evidence>
<keyword evidence="3" id="KW-1185">Reference proteome</keyword>
<feature type="signal peptide" evidence="1">
    <location>
        <begin position="1"/>
        <end position="19"/>
    </location>
</feature>
<dbReference type="OrthoDB" id="8613168at2"/>
<evidence type="ECO:0000313" key="2">
    <source>
        <dbReference type="EMBL" id="EGK01012.1"/>
    </source>
</evidence>
<organism evidence="2 3">
    <name type="scientific">Dysgonomonas gadei ATCC BAA-286</name>
    <dbReference type="NCBI Taxonomy" id="742766"/>
    <lineage>
        <taxon>Bacteria</taxon>
        <taxon>Pseudomonadati</taxon>
        <taxon>Bacteroidota</taxon>
        <taxon>Bacteroidia</taxon>
        <taxon>Bacteroidales</taxon>
        <taxon>Dysgonomonadaceae</taxon>
        <taxon>Dysgonomonas</taxon>
    </lineage>
</organism>
<protein>
    <recommendedName>
        <fullName evidence="4">Lipoprotein</fullName>
    </recommendedName>
</protein>
<comment type="caution">
    <text evidence="2">The sequence shown here is derived from an EMBL/GenBank/DDBJ whole genome shotgun (WGS) entry which is preliminary data.</text>
</comment>